<evidence type="ECO:0000313" key="2">
    <source>
        <dbReference type="Proteomes" id="UP000593567"/>
    </source>
</evidence>
<gene>
    <name evidence="1" type="ORF">EB796_017741</name>
</gene>
<evidence type="ECO:0000313" key="1">
    <source>
        <dbReference type="EMBL" id="KAF6023956.1"/>
    </source>
</evidence>
<reference evidence="1" key="1">
    <citation type="submission" date="2020-06" db="EMBL/GenBank/DDBJ databases">
        <title>Draft genome of Bugula neritina, a colonial animal packing powerful symbionts and potential medicines.</title>
        <authorList>
            <person name="Rayko M."/>
        </authorList>
    </citation>
    <scope>NUCLEOTIDE SEQUENCE [LARGE SCALE GENOMIC DNA]</scope>
    <source>
        <strain evidence="1">Kwan_BN1</strain>
    </source>
</reference>
<proteinExistence type="predicted"/>
<dbReference type="EMBL" id="VXIV02002642">
    <property type="protein sequence ID" value="KAF6023956.1"/>
    <property type="molecule type" value="Genomic_DNA"/>
</dbReference>
<sequence>MEVDDESMKSVPHARVTQLLISFLIRSHRLYSILKCNIVFQTPADIQIESKFSFRQTWDSFTTCSLWYFDLGLFLIAESPMCY</sequence>
<organism evidence="1 2">
    <name type="scientific">Bugula neritina</name>
    <name type="common">Brown bryozoan</name>
    <name type="synonym">Sertularia neritina</name>
    <dbReference type="NCBI Taxonomy" id="10212"/>
    <lineage>
        <taxon>Eukaryota</taxon>
        <taxon>Metazoa</taxon>
        <taxon>Spiralia</taxon>
        <taxon>Lophotrochozoa</taxon>
        <taxon>Bryozoa</taxon>
        <taxon>Gymnolaemata</taxon>
        <taxon>Cheilostomatida</taxon>
        <taxon>Flustrina</taxon>
        <taxon>Buguloidea</taxon>
        <taxon>Bugulidae</taxon>
        <taxon>Bugula</taxon>
    </lineage>
</organism>
<name>A0A7J7JEA6_BUGNE</name>
<accession>A0A7J7JEA6</accession>
<dbReference type="AlphaFoldDB" id="A0A7J7JEA6"/>
<dbReference type="Proteomes" id="UP000593567">
    <property type="component" value="Unassembled WGS sequence"/>
</dbReference>
<protein>
    <submittedName>
        <fullName evidence="1">Uncharacterized protein</fullName>
    </submittedName>
</protein>
<comment type="caution">
    <text evidence="1">The sequence shown here is derived from an EMBL/GenBank/DDBJ whole genome shotgun (WGS) entry which is preliminary data.</text>
</comment>
<keyword evidence="2" id="KW-1185">Reference proteome</keyword>